<dbReference type="Pfam" id="PF00534">
    <property type="entry name" value="Glycos_transf_1"/>
    <property type="match status" value="1"/>
</dbReference>
<dbReference type="GO" id="GO:0009011">
    <property type="term" value="F:alpha-1,4-glucan glucosyltransferase (ADP-glucose donor) activity"/>
    <property type="evidence" value="ECO:0007669"/>
    <property type="project" value="UniProtKB-EC"/>
</dbReference>
<dbReference type="HAMAP" id="MF_00484">
    <property type="entry name" value="Glycogen_synth"/>
    <property type="match status" value="1"/>
</dbReference>
<keyword evidence="4 11" id="KW-0150">Chloroplast</keyword>
<accession>A0AAW1R8T8</accession>
<evidence type="ECO:0000256" key="6">
    <source>
        <dbReference type="ARBA" id="ARBA00022676"/>
    </source>
</evidence>
<evidence type="ECO:0000313" key="14">
    <source>
        <dbReference type="EMBL" id="KAK9830206.1"/>
    </source>
</evidence>
<evidence type="ECO:0000256" key="3">
    <source>
        <dbReference type="ARBA" id="ARBA00010281"/>
    </source>
</evidence>
<dbReference type="EMBL" id="JALJOR010000001">
    <property type="protein sequence ID" value="KAK9830206.1"/>
    <property type="molecule type" value="Genomic_DNA"/>
</dbReference>
<evidence type="ECO:0000256" key="7">
    <source>
        <dbReference type="ARBA" id="ARBA00022679"/>
    </source>
</evidence>
<comment type="similarity">
    <text evidence="3 11">Belongs to the glycosyltransferase 1 family. Bacterial/plant glycogen synthase subfamily.</text>
</comment>
<dbReference type="GO" id="GO:0019252">
    <property type="term" value="P:starch biosynthetic process"/>
    <property type="evidence" value="ECO:0007669"/>
    <property type="project" value="UniProtKB-UniRule"/>
</dbReference>
<dbReference type="GO" id="GO:0010021">
    <property type="term" value="P:amylopectin biosynthetic process"/>
    <property type="evidence" value="ECO:0007669"/>
    <property type="project" value="UniProtKB-ARBA"/>
</dbReference>
<evidence type="ECO:0000313" key="15">
    <source>
        <dbReference type="Proteomes" id="UP001489004"/>
    </source>
</evidence>
<keyword evidence="7" id="KW-0808">Transferase</keyword>
<organism evidence="14 15">
    <name type="scientific">[Myrmecia] bisecta</name>
    <dbReference type="NCBI Taxonomy" id="41462"/>
    <lineage>
        <taxon>Eukaryota</taxon>
        <taxon>Viridiplantae</taxon>
        <taxon>Chlorophyta</taxon>
        <taxon>core chlorophytes</taxon>
        <taxon>Trebouxiophyceae</taxon>
        <taxon>Trebouxiales</taxon>
        <taxon>Trebouxiaceae</taxon>
        <taxon>Myrmecia</taxon>
    </lineage>
</organism>
<dbReference type="Pfam" id="PF08323">
    <property type="entry name" value="Glyco_transf_5"/>
    <property type="match status" value="1"/>
</dbReference>
<dbReference type="CDD" id="cd03791">
    <property type="entry name" value="GT5_Glycogen_synthase_DULL1-like"/>
    <property type="match status" value="1"/>
</dbReference>
<feature type="domain" description="Starch synthase catalytic" evidence="13">
    <location>
        <begin position="91"/>
        <end position="339"/>
    </location>
</feature>
<comment type="pathway">
    <text evidence="2 11">Glycan biosynthesis; starch biosynthesis.</text>
</comment>
<evidence type="ECO:0000256" key="1">
    <source>
        <dbReference type="ARBA" id="ARBA00001478"/>
    </source>
</evidence>
<keyword evidence="5" id="KW-0934">Plastid</keyword>
<dbReference type="PANTHER" id="PTHR45825">
    <property type="entry name" value="GRANULE-BOUND STARCH SYNTHASE 1, CHLOROPLASTIC/AMYLOPLASTIC"/>
    <property type="match status" value="1"/>
</dbReference>
<keyword evidence="6 11" id="KW-0328">Glycosyltransferase</keyword>
<dbReference type="GO" id="GO:0009501">
    <property type="term" value="C:amyloplast"/>
    <property type="evidence" value="ECO:0007669"/>
    <property type="project" value="UniProtKB-SubCell"/>
</dbReference>
<evidence type="ECO:0000256" key="9">
    <source>
        <dbReference type="ARBA" id="ARBA00022946"/>
    </source>
</evidence>
<evidence type="ECO:0000256" key="5">
    <source>
        <dbReference type="ARBA" id="ARBA00022640"/>
    </source>
</evidence>
<evidence type="ECO:0000256" key="11">
    <source>
        <dbReference type="RuleBase" id="RU361232"/>
    </source>
</evidence>
<dbReference type="PANTHER" id="PTHR45825:SF11">
    <property type="entry name" value="ALPHA AMYLASE DOMAIN-CONTAINING PROTEIN"/>
    <property type="match status" value="1"/>
</dbReference>
<evidence type="ECO:0000259" key="12">
    <source>
        <dbReference type="Pfam" id="PF00534"/>
    </source>
</evidence>
<dbReference type="GO" id="GO:0004373">
    <property type="term" value="F:alpha-1,4-glucan glucosyltransferase (UDP-glucose donor) activity"/>
    <property type="evidence" value="ECO:0007669"/>
    <property type="project" value="InterPro"/>
</dbReference>
<name>A0AAW1R8T8_9CHLO</name>
<comment type="catalytic activity">
    <reaction evidence="1">
        <text>[(1-&gt;4)-alpha-D-glucosyl](n) + ADP-alpha-D-glucose = [(1-&gt;4)-alpha-D-glucosyl](n+1) + ADP + H(+)</text>
        <dbReference type="Rhea" id="RHEA:18189"/>
        <dbReference type="Rhea" id="RHEA-COMP:9584"/>
        <dbReference type="Rhea" id="RHEA-COMP:9587"/>
        <dbReference type="ChEBI" id="CHEBI:15378"/>
        <dbReference type="ChEBI" id="CHEBI:15444"/>
        <dbReference type="ChEBI" id="CHEBI:57498"/>
        <dbReference type="ChEBI" id="CHEBI:456216"/>
        <dbReference type="EC" id="2.4.1.21"/>
    </reaction>
</comment>
<dbReference type="InterPro" id="IPR001296">
    <property type="entry name" value="Glyco_trans_1"/>
</dbReference>
<dbReference type="GO" id="GO:0009507">
    <property type="term" value="C:chloroplast"/>
    <property type="evidence" value="ECO:0007669"/>
    <property type="project" value="UniProtKB-SubCell"/>
</dbReference>
<dbReference type="FunFam" id="3.40.50.2000:FF:000048">
    <property type="entry name" value="Starch synthase, chloroplastic/amyloplastic"/>
    <property type="match status" value="1"/>
</dbReference>
<dbReference type="InterPro" id="IPR013534">
    <property type="entry name" value="Starch_synth_cat_dom"/>
</dbReference>
<dbReference type="SUPFAM" id="SSF53756">
    <property type="entry name" value="UDP-Glycosyltransferase/glycogen phosphorylase"/>
    <property type="match status" value="1"/>
</dbReference>
<keyword evidence="15" id="KW-1185">Reference proteome</keyword>
<dbReference type="AlphaFoldDB" id="A0AAW1R8T8"/>
<dbReference type="EC" id="2.4.1.-" evidence="11"/>
<keyword evidence="9" id="KW-0809">Transit peptide</keyword>
<dbReference type="Proteomes" id="UP001489004">
    <property type="component" value="Unassembled WGS sequence"/>
</dbReference>
<sequence>MFPRACWLVQSINSGQTAGRSAGPHSHRHQVLVPGQRRALGSSDLLLLPSLLQPTPCASQPGPKAHRVCARASAQQPNEASATSPSTTKFNIVFVTSEVAPWSKTGGLGDVCGSLPGALAARGHRVMVVAPRYAEYPEALETTVRTQILGEEVSFFHHVNKGVDYIFVGHTSYMRPGGLYGDAHGVYGDNQFRFAMLSLAGLEAPLQLNLGGVPYGEDCIFIANDWHASLVPVYLAAKYRPHGVYLPARSVLAIHNLRHQGVFPPSTFWGLGLPGNWYQCMEWQYPPEQRQGSYEEEGRAVNTLKGGLSTADRIVTVSPGYAWEIQTPEGGWGLEQMLRSRGYALNGVLNGIDDEEWNPETDRHLFQQYSHSNLSRGKAANKAGLQRELGLPERPDVPLIGFIGRLDYQKGADMVLAAAPWLLAQDVQLVCLGTGDAGLEAGMRWLENAYPDKARGWVGFNVPISHKITAAADLLLMPSRFEPCGLNQLYAMRYGTVPIAHATGGLRDTVIPFNPWDGTGTGWTFSPCTCEAFVSALATSLDTFREHQDSFRALQQRGLERDSSWNKAAAEYEQIFEWAKMDNPYCS</sequence>
<reference evidence="14 15" key="1">
    <citation type="journal article" date="2024" name="Nat. Commun.">
        <title>Phylogenomics reveals the evolutionary origins of lichenization in chlorophyte algae.</title>
        <authorList>
            <person name="Puginier C."/>
            <person name="Libourel C."/>
            <person name="Otte J."/>
            <person name="Skaloud P."/>
            <person name="Haon M."/>
            <person name="Grisel S."/>
            <person name="Petersen M."/>
            <person name="Berrin J.G."/>
            <person name="Delaux P.M."/>
            <person name="Dal Grande F."/>
            <person name="Keller J."/>
        </authorList>
    </citation>
    <scope>NUCLEOTIDE SEQUENCE [LARGE SCALE GENOMIC DNA]</scope>
    <source>
        <strain evidence="14 15">SAG 2043</strain>
    </source>
</reference>
<evidence type="ECO:0000256" key="4">
    <source>
        <dbReference type="ARBA" id="ARBA00022528"/>
    </source>
</evidence>
<evidence type="ECO:0000256" key="10">
    <source>
        <dbReference type="ARBA" id="ARBA00023234"/>
    </source>
</evidence>
<dbReference type="InterPro" id="IPR011835">
    <property type="entry name" value="GS/SS"/>
</dbReference>
<gene>
    <name evidence="14" type="ORF">WJX72_010297</name>
</gene>
<keyword evidence="8 11" id="KW-0750">Starch biosynthesis</keyword>
<dbReference type="NCBIfam" id="TIGR02095">
    <property type="entry name" value="glgA"/>
    <property type="match status" value="1"/>
</dbReference>
<dbReference type="Gene3D" id="3.40.50.2000">
    <property type="entry name" value="Glycogen Phosphorylase B"/>
    <property type="match status" value="2"/>
</dbReference>
<comment type="caution">
    <text evidence="14">The sequence shown here is derived from an EMBL/GenBank/DDBJ whole genome shotgun (WGS) entry which is preliminary data.</text>
</comment>
<proteinExistence type="inferred from homology"/>
<evidence type="ECO:0000259" key="13">
    <source>
        <dbReference type="Pfam" id="PF08323"/>
    </source>
</evidence>
<evidence type="ECO:0000256" key="2">
    <source>
        <dbReference type="ARBA" id="ARBA00004727"/>
    </source>
</evidence>
<evidence type="ECO:0000256" key="8">
    <source>
        <dbReference type="ARBA" id="ARBA00022922"/>
    </source>
</evidence>
<protein>
    <recommendedName>
        <fullName evidence="11">Starch synthase, chloroplastic/amyloplastic</fullName>
        <ecNumber evidence="11">2.4.1.-</ecNumber>
    </recommendedName>
</protein>
<feature type="domain" description="Glycosyl transferase family 1" evidence="12">
    <location>
        <begin position="394"/>
        <end position="541"/>
    </location>
</feature>
<keyword evidence="10 11" id="KW-0035">Amyloplast</keyword>
<comment type="subcellular location">
    <subcellularLocation>
        <location evidence="11">Plastid</location>
        <location evidence="11">Chloroplast</location>
    </subcellularLocation>
    <subcellularLocation>
        <location evidence="11">Plastid</location>
        <location evidence="11">Amyloplast</location>
    </subcellularLocation>
</comment>